<reference evidence="3 4" key="1">
    <citation type="submission" date="2021-01" db="EMBL/GenBank/DDBJ databases">
        <title>Tumebacillus sp. strain ITR2 16S ribosomal RNA gene Genome sequencing and assembly.</title>
        <authorList>
            <person name="Kang M."/>
        </authorList>
    </citation>
    <scope>NUCLEOTIDE SEQUENCE [LARGE SCALE GENOMIC DNA]</scope>
    <source>
        <strain evidence="3 4">ITR2</strain>
    </source>
</reference>
<evidence type="ECO:0000313" key="4">
    <source>
        <dbReference type="Proteomes" id="UP000602284"/>
    </source>
</evidence>
<accession>A0ABS1JB50</accession>
<gene>
    <name evidence="3" type="ORF">JJB07_12620</name>
</gene>
<comment type="caution">
    <text evidence="3">The sequence shown here is derived from an EMBL/GenBank/DDBJ whole genome shotgun (WGS) entry which is preliminary data.</text>
</comment>
<evidence type="ECO:0000256" key="1">
    <source>
        <dbReference type="SAM" id="SignalP"/>
    </source>
</evidence>
<evidence type="ECO:0000313" key="3">
    <source>
        <dbReference type="EMBL" id="MBL0387497.1"/>
    </source>
</evidence>
<sequence length="890" mass="99163">MNVKIKALLPLFLSTALLGPTLMASASGAFTITGLDIVTTQGNGFYHPQQVALERSLAPGEKRAEWIRYTDLSAKNVFGMAPVTGTHRVYVTAREDGSIWEVDPDSGREVRHFSPSTKPSNNIQGIATGKGDDLFVYYNGDGKIQRLHKDGTVVDAWDAPTPYGHNMTYVDGYLYLLTDRGDIYVINAATHGIARKIALQKPDGSAFGVNDTFGIMFDGTYWNIVAPNDNSQIYRYDGDWKFHDKVNLKMWSMTGLVWNGREYYALNFDKRAIFTIRVQDDDISSVDQEVTDHYQYIGNVMTTKRATDAYPQYDERNVLLVYNDPTKITHDLLKPYASYLDKSGKRVGNMFDTFLFLPSAPRAEELTTKTEQWSDYLSRSVTDMKALDTEWGTHNTDLKQTGTAKVWLSVPYPSDKLDLATREKTVHTYMDQAYQKIHDAGFKNIEFRGFYWHNEAAGHGDELVLDFNQYAHAKGLLTMWIPYQSAVEANNYMQFGFDEVFHQPNYYPFKGNNLAANLNRFYNLAWTGARYGLGVELELDPDILGSDSSYRDRFKDYLHYGLEQGWLNASKAFYENGAIKSLYDRHDPLYDTISQALNGKYTDSTLNILTPTSGILSSGKTLNVPGTAKLRLDVLSDQPTFIQKVLVHTDDSESAPMTFVGTLRADEELAVHDGHLVKQDLGGDSESLQLGFNIPLNQQVQVSVVPNGKTPFADVAQDNSALKPILDLSNRGILNGMLEDGQLKFVPDGPITRAQFAVMLTNAYGLKANDPVAFGDSTDSWFSPYVAAVAESGFMQGYDGNTFGPEDPITQEQVAAILVRVLHQQNQSGSTDGVTIVNQDSISDWALQGVLEGKQLGLYTDSFGYTGFQPQTPAKRADVADVLYRALGGK</sequence>
<feature type="chain" id="PRO_5046266313" evidence="1">
    <location>
        <begin position="27"/>
        <end position="890"/>
    </location>
</feature>
<keyword evidence="4" id="KW-1185">Reference proteome</keyword>
<dbReference type="PROSITE" id="PS51272">
    <property type="entry name" value="SLH"/>
    <property type="match status" value="3"/>
</dbReference>
<feature type="domain" description="SLH" evidence="2">
    <location>
        <begin position="769"/>
        <end position="832"/>
    </location>
</feature>
<dbReference type="Proteomes" id="UP000602284">
    <property type="component" value="Unassembled WGS sequence"/>
</dbReference>
<feature type="domain" description="SLH" evidence="2">
    <location>
        <begin position="708"/>
        <end position="768"/>
    </location>
</feature>
<organism evidence="3 4">
    <name type="scientific">Tumebacillus amylolyticus</name>
    <dbReference type="NCBI Taxonomy" id="2801339"/>
    <lineage>
        <taxon>Bacteria</taxon>
        <taxon>Bacillati</taxon>
        <taxon>Bacillota</taxon>
        <taxon>Bacilli</taxon>
        <taxon>Bacillales</taxon>
        <taxon>Alicyclobacillaceae</taxon>
        <taxon>Tumebacillus</taxon>
    </lineage>
</organism>
<dbReference type="InterPro" id="IPR015943">
    <property type="entry name" value="WD40/YVTN_repeat-like_dom_sf"/>
</dbReference>
<feature type="domain" description="SLH" evidence="2">
    <location>
        <begin position="833"/>
        <end position="890"/>
    </location>
</feature>
<dbReference type="EMBL" id="JAEQNB010000003">
    <property type="protein sequence ID" value="MBL0387497.1"/>
    <property type="molecule type" value="Genomic_DNA"/>
</dbReference>
<dbReference type="Pfam" id="PF16147">
    <property type="entry name" value="DUF4855"/>
    <property type="match status" value="1"/>
</dbReference>
<dbReference type="InterPro" id="IPR001119">
    <property type="entry name" value="SLH_dom"/>
</dbReference>
<feature type="signal peptide" evidence="1">
    <location>
        <begin position="1"/>
        <end position="26"/>
    </location>
</feature>
<dbReference type="SUPFAM" id="SSF63829">
    <property type="entry name" value="Calcium-dependent phosphotriesterase"/>
    <property type="match status" value="1"/>
</dbReference>
<dbReference type="RefSeq" id="WP_201635531.1">
    <property type="nucleotide sequence ID" value="NZ_JAEQNB010000003.1"/>
</dbReference>
<dbReference type="Pfam" id="PF00395">
    <property type="entry name" value="SLH"/>
    <property type="match status" value="2"/>
</dbReference>
<evidence type="ECO:0000259" key="2">
    <source>
        <dbReference type="PROSITE" id="PS51272"/>
    </source>
</evidence>
<proteinExistence type="predicted"/>
<dbReference type="InterPro" id="IPR032329">
    <property type="entry name" value="DUF4855"/>
</dbReference>
<name>A0ABS1JB50_9BACL</name>
<protein>
    <submittedName>
        <fullName evidence="3">DUF4855 domain-containing protein</fullName>
    </submittedName>
</protein>
<keyword evidence="1" id="KW-0732">Signal</keyword>
<dbReference type="Gene3D" id="2.130.10.10">
    <property type="entry name" value="YVTN repeat-like/Quinoprotein amine dehydrogenase"/>
    <property type="match status" value="1"/>
</dbReference>